<name>A0AAN9RUG3_PSOTE</name>
<evidence type="ECO:0000313" key="8">
    <source>
        <dbReference type="Proteomes" id="UP001386955"/>
    </source>
</evidence>
<evidence type="ECO:0000256" key="3">
    <source>
        <dbReference type="ARBA" id="ARBA00022777"/>
    </source>
</evidence>
<feature type="region of interest" description="Disordered" evidence="5">
    <location>
        <begin position="162"/>
        <end position="201"/>
    </location>
</feature>
<dbReference type="PANTHER" id="PTHR43671:SF88">
    <property type="entry name" value="SERINE_THREONINE-KINASE NEK7-LIKE PROTEIN"/>
    <property type="match status" value="1"/>
</dbReference>
<accession>A0AAN9RUG3</accession>
<dbReference type="GO" id="GO:0004674">
    <property type="term" value="F:protein serine/threonine kinase activity"/>
    <property type="evidence" value="ECO:0007669"/>
    <property type="project" value="TreeGrafter"/>
</dbReference>
<evidence type="ECO:0000259" key="6">
    <source>
        <dbReference type="PROSITE" id="PS50011"/>
    </source>
</evidence>
<evidence type="ECO:0000256" key="2">
    <source>
        <dbReference type="ARBA" id="ARBA00022741"/>
    </source>
</evidence>
<dbReference type="GO" id="GO:0005524">
    <property type="term" value="F:ATP binding"/>
    <property type="evidence" value="ECO:0007669"/>
    <property type="project" value="UniProtKB-KW"/>
</dbReference>
<dbReference type="PANTHER" id="PTHR43671">
    <property type="entry name" value="SERINE/THREONINE-PROTEIN KINASE NEK"/>
    <property type="match status" value="1"/>
</dbReference>
<keyword evidence="3" id="KW-0418">Kinase</keyword>
<keyword evidence="8" id="KW-1185">Reference proteome</keyword>
<dbReference type="Gene3D" id="1.10.510.10">
    <property type="entry name" value="Transferase(Phosphotransferase) domain 1"/>
    <property type="match status" value="1"/>
</dbReference>
<evidence type="ECO:0000256" key="1">
    <source>
        <dbReference type="ARBA" id="ARBA00022679"/>
    </source>
</evidence>
<feature type="domain" description="Protein kinase" evidence="6">
    <location>
        <begin position="1"/>
        <end position="151"/>
    </location>
</feature>
<gene>
    <name evidence="7" type="ORF">VNO78_29115</name>
</gene>
<keyword evidence="4" id="KW-0067">ATP-binding</keyword>
<dbReference type="Proteomes" id="UP001386955">
    <property type="component" value="Unassembled WGS sequence"/>
</dbReference>
<dbReference type="SMART" id="SM00220">
    <property type="entry name" value="S_TKc"/>
    <property type="match status" value="1"/>
</dbReference>
<proteinExistence type="predicted"/>
<evidence type="ECO:0000313" key="7">
    <source>
        <dbReference type="EMBL" id="KAK7383436.1"/>
    </source>
</evidence>
<dbReference type="AlphaFoldDB" id="A0AAN9RUG3"/>
<dbReference type="PROSITE" id="PS50011">
    <property type="entry name" value="PROTEIN_KINASE_DOM"/>
    <property type="match status" value="1"/>
</dbReference>
<dbReference type="InterPro" id="IPR000719">
    <property type="entry name" value="Prot_kinase_dom"/>
</dbReference>
<dbReference type="InterPro" id="IPR011009">
    <property type="entry name" value="Kinase-like_dom_sf"/>
</dbReference>
<keyword evidence="1" id="KW-0808">Transferase</keyword>
<organism evidence="7 8">
    <name type="scientific">Psophocarpus tetragonolobus</name>
    <name type="common">Winged bean</name>
    <name type="synonym">Dolichos tetragonolobus</name>
    <dbReference type="NCBI Taxonomy" id="3891"/>
    <lineage>
        <taxon>Eukaryota</taxon>
        <taxon>Viridiplantae</taxon>
        <taxon>Streptophyta</taxon>
        <taxon>Embryophyta</taxon>
        <taxon>Tracheophyta</taxon>
        <taxon>Spermatophyta</taxon>
        <taxon>Magnoliopsida</taxon>
        <taxon>eudicotyledons</taxon>
        <taxon>Gunneridae</taxon>
        <taxon>Pentapetalae</taxon>
        <taxon>rosids</taxon>
        <taxon>fabids</taxon>
        <taxon>Fabales</taxon>
        <taxon>Fabaceae</taxon>
        <taxon>Papilionoideae</taxon>
        <taxon>50 kb inversion clade</taxon>
        <taxon>NPAAA clade</taxon>
        <taxon>indigoferoid/millettioid clade</taxon>
        <taxon>Phaseoleae</taxon>
        <taxon>Psophocarpus</taxon>
    </lineage>
</organism>
<dbReference type="InterPro" id="IPR050660">
    <property type="entry name" value="NEK_Ser/Thr_kinase"/>
</dbReference>
<evidence type="ECO:0000256" key="4">
    <source>
        <dbReference type="ARBA" id="ARBA00022840"/>
    </source>
</evidence>
<dbReference type="GO" id="GO:0055028">
    <property type="term" value="C:cortical microtubule"/>
    <property type="evidence" value="ECO:0007669"/>
    <property type="project" value="TreeGrafter"/>
</dbReference>
<sequence>MLLAVDYLHSNPVLDRDLKCSNIFLIKENNIRLDEFGLAKLLNTENLTYMAVGSLNYMCPEAFASMPYGYKSDMWSLGKNYRYLILVDKIICDDLTLYKNYVSLYVKVAACLKLLHINRHFLLQKQLIKTMLRKNPEHRPMSFAIDINKMIKNMEDTFSNEDCNTDEALNEGAKPEDSSKSIMSSEDSNSNDKDESIDEIT</sequence>
<dbReference type="SUPFAM" id="SSF56112">
    <property type="entry name" value="Protein kinase-like (PK-like)"/>
    <property type="match status" value="1"/>
</dbReference>
<reference evidence="7 8" key="1">
    <citation type="submission" date="2024-01" db="EMBL/GenBank/DDBJ databases">
        <title>The genomes of 5 underutilized Papilionoideae crops provide insights into root nodulation and disease resistanc.</title>
        <authorList>
            <person name="Jiang F."/>
        </authorList>
    </citation>
    <scope>NUCLEOTIDE SEQUENCE [LARGE SCALE GENOMIC DNA]</scope>
    <source>
        <strain evidence="7">DUOXIRENSHENG_FW03</strain>
        <tissue evidence="7">Leaves</tissue>
    </source>
</reference>
<protein>
    <recommendedName>
        <fullName evidence="6">Protein kinase domain-containing protein</fullName>
    </recommendedName>
</protein>
<evidence type="ECO:0000256" key="5">
    <source>
        <dbReference type="SAM" id="MobiDB-lite"/>
    </source>
</evidence>
<comment type="caution">
    <text evidence="7">The sequence shown here is derived from an EMBL/GenBank/DDBJ whole genome shotgun (WGS) entry which is preliminary data.</text>
</comment>
<dbReference type="GO" id="GO:0007017">
    <property type="term" value="P:microtubule-based process"/>
    <property type="evidence" value="ECO:0007669"/>
    <property type="project" value="TreeGrafter"/>
</dbReference>
<dbReference type="Pfam" id="PF00069">
    <property type="entry name" value="Pkinase"/>
    <property type="match status" value="1"/>
</dbReference>
<dbReference type="EMBL" id="JAYMYS010000008">
    <property type="protein sequence ID" value="KAK7383436.1"/>
    <property type="molecule type" value="Genomic_DNA"/>
</dbReference>
<keyword evidence="2" id="KW-0547">Nucleotide-binding</keyword>